<name>A0A448XJ92_9PLAT</name>
<keyword evidence="3" id="KW-0040">ANK repeat</keyword>
<accession>A0A448XJ92</accession>
<keyword evidence="4" id="KW-0443">Lipid metabolism</keyword>
<dbReference type="EMBL" id="CAAALY010256587">
    <property type="protein sequence ID" value="VEL38003.1"/>
    <property type="molecule type" value="Genomic_DNA"/>
</dbReference>
<evidence type="ECO:0000256" key="5">
    <source>
        <dbReference type="PROSITE-ProRule" id="PRU01161"/>
    </source>
</evidence>
<comment type="caution">
    <text evidence="5">Lacks conserved residue(s) required for the propagation of feature annotation.</text>
</comment>
<dbReference type="GO" id="GO:0005739">
    <property type="term" value="C:mitochondrion"/>
    <property type="evidence" value="ECO:0007669"/>
    <property type="project" value="TreeGrafter"/>
</dbReference>
<dbReference type="InterPro" id="IPR047148">
    <property type="entry name" value="PLPL9"/>
</dbReference>
<keyword evidence="1" id="KW-0677">Repeat</keyword>
<evidence type="ECO:0000256" key="4">
    <source>
        <dbReference type="ARBA" id="ARBA00023098"/>
    </source>
</evidence>
<evidence type="ECO:0000256" key="1">
    <source>
        <dbReference type="ARBA" id="ARBA00022737"/>
    </source>
</evidence>
<dbReference type="PROSITE" id="PS51635">
    <property type="entry name" value="PNPLA"/>
    <property type="match status" value="1"/>
</dbReference>
<dbReference type="GO" id="GO:0052816">
    <property type="term" value="F:long-chain fatty acyl-CoA hydrolase activity"/>
    <property type="evidence" value="ECO:0007669"/>
    <property type="project" value="TreeGrafter"/>
</dbReference>
<feature type="domain" description="PNPLA" evidence="6">
    <location>
        <begin position="1"/>
        <end position="42"/>
    </location>
</feature>
<dbReference type="GO" id="GO:0047499">
    <property type="term" value="F:calcium-independent phospholipase A2 activity"/>
    <property type="evidence" value="ECO:0007669"/>
    <property type="project" value="InterPro"/>
</dbReference>
<evidence type="ECO:0000259" key="6">
    <source>
        <dbReference type="PROSITE" id="PS51635"/>
    </source>
</evidence>
<comment type="caution">
    <text evidence="7">The sequence shown here is derived from an EMBL/GenBank/DDBJ whole genome shotgun (WGS) entry which is preliminary data.</text>
</comment>
<dbReference type="InterPro" id="IPR016035">
    <property type="entry name" value="Acyl_Trfase/lysoPLipase"/>
</dbReference>
<dbReference type="OrthoDB" id="10021675at2759"/>
<evidence type="ECO:0000256" key="2">
    <source>
        <dbReference type="ARBA" id="ARBA00022801"/>
    </source>
</evidence>
<dbReference type="GO" id="GO:0006629">
    <property type="term" value="P:lipid metabolic process"/>
    <property type="evidence" value="ECO:0007669"/>
    <property type="project" value="UniProtKB-KW"/>
</dbReference>
<dbReference type="InterPro" id="IPR002641">
    <property type="entry name" value="PNPLA_dom"/>
</dbReference>
<dbReference type="Proteomes" id="UP000784294">
    <property type="component" value="Unassembled WGS sequence"/>
</dbReference>
<feature type="short sequence motif" description="DGA/G" evidence="5">
    <location>
        <begin position="29"/>
        <end position="31"/>
    </location>
</feature>
<reference evidence="7" key="1">
    <citation type="submission" date="2018-11" db="EMBL/GenBank/DDBJ databases">
        <authorList>
            <consortium name="Pathogen Informatics"/>
        </authorList>
    </citation>
    <scope>NUCLEOTIDE SEQUENCE</scope>
</reference>
<protein>
    <recommendedName>
        <fullName evidence="6">PNPLA domain-containing protein</fullName>
    </recommendedName>
</protein>
<dbReference type="SUPFAM" id="SSF52151">
    <property type="entry name" value="FabD/lysophospholipase-like"/>
    <property type="match status" value="1"/>
</dbReference>
<evidence type="ECO:0000313" key="8">
    <source>
        <dbReference type="Proteomes" id="UP000784294"/>
    </source>
</evidence>
<dbReference type="PANTHER" id="PTHR24139">
    <property type="entry name" value="CALCIUM-INDEPENDENT PHOSPHOLIPASE A2"/>
    <property type="match status" value="1"/>
</dbReference>
<dbReference type="AlphaFoldDB" id="A0A448XJ92"/>
<dbReference type="PANTHER" id="PTHR24139:SF34">
    <property type="entry name" value="85_88 KDA CALCIUM-INDEPENDENT PHOSPHOLIPASE A2"/>
    <property type="match status" value="1"/>
</dbReference>
<evidence type="ECO:0000256" key="3">
    <source>
        <dbReference type="ARBA" id="ARBA00023043"/>
    </source>
</evidence>
<keyword evidence="2" id="KW-0378">Hydrolase</keyword>
<keyword evidence="8" id="KW-1185">Reference proteome</keyword>
<gene>
    <name evidence="7" type="ORF">PXEA_LOCUS31443</name>
</gene>
<proteinExistence type="predicted"/>
<dbReference type="Gene3D" id="3.40.1090.10">
    <property type="entry name" value="Cytosolic phospholipase A2 catalytic domain"/>
    <property type="match status" value="1"/>
</dbReference>
<dbReference type="GO" id="GO:2000304">
    <property type="term" value="P:positive regulation of ceramide biosynthetic process"/>
    <property type="evidence" value="ECO:0007669"/>
    <property type="project" value="TreeGrafter"/>
</dbReference>
<sequence length="115" mass="12531">MHIPQPVWHAARASGAAPTYFRACGRFLDGGLISNNPTLDILTEIYEFSIARQLKNESVTPVSLVVSMGTGRIPITQVHTVDIFRPHNPLDVIRSAMGITSLGRILVEMATMSEG</sequence>
<evidence type="ECO:0000313" key="7">
    <source>
        <dbReference type="EMBL" id="VEL38003.1"/>
    </source>
</evidence>
<organism evidence="7 8">
    <name type="scientific">Protopolystoma xenopodis</name>
    <dbReference type="NCBI Taxonomy" id="117903"/>
    <lineage>
        <taxon>Eukaryota</taxon>
        <taxon>Metazoa</taxon>
        <taxon>Spiralia</taxon>
        <taxon>Lophotrochozoa</taxon>
        <taxon>Platyhelminthes</taxon>
        <taxon>Monogenea</taxon>
        <taxon>Polyopisthocotylea</taxon>
        <taxon>Polystomatidea</taxon>
        <taxon>Polystomatidae</taxon>
        <taxon>Protopolystoma</taxon>
    </lineage>
</organism>